<evidence type="ECO:0000256" key="4">
    <source>
        <dbReference type="SAM" id="MobiDB-lite"/>
    </source>
</evidence>
<dbReference type="SMART" id="SM00801">
    <property type="entry name" value="dDENN"/>
    <property type="match status" value="1"/>
</dbReference>
<feature type="domain" description="UDENN" evidence="5">
    <location>
        <begin position="73"/>
        <end position="531"/>
    </location>
</feature>
<dbReference type="Proteomes" id="UP000015104">
    <property type="component" value="Unassembled WGS sequence"/>
</dbReference>
<evidence type="ECO:0000256" key="3">
    <source>
        <dbReference type="ARBA" id="ARBA00023136"/>
    </source>
</evidence>
<keyword evidence="8" id="KW-1185">Reference proteome</keyword>
<comment type="subcellular location">
    <subcellularLocation>
        <location evidence="1">Membrane</location>
    </subcellularLocation>
</comment>
<dbReference type="SMART" id="SM00799">
    <property type="entry name" value="DENN"/>
    <property type="match status" value="1"/>
</dbReference>
<proteinExistence type="predicted"/>
<feature type="region of interest" description="Disordered" evidence="4">
    <location>
        <begin position="761"/>
        <end position="781"/>
    </location>
</feature>
<dbReference type="PROSITE" id="PS50826">
    <property type="entry name" value="RUN"/>
    <property type="match status" value="2"/>
</dbReference>
<dbReference type="Pfam" id="PF03455">
    <property type="entry name" value="dDENN"/>
    <property type="match status" value="1"/>
</dbReference>
<dbReference type="InterPro" id="IPR005112">
    <property type="entry name" value="dDENN_dom"/>
</dbReference>
<dbReference type="EnsemblMetazoa" id="tetur14g03310.1">
    <property type="protein sequence ID" value="tetur14g03310.1"/>
    <property type="gene ID" value="tetur14g03310"/>
</dbReference>
<dbReference type="SUPFAM" id="SSF140741">
    <property type="entry name" value="RUN domain-like"/>
    <property type="match status" value="2"/>
</dbReference>
<dbReference type="InterPro" id="IPR043153">
    <property type="entry name" value="DENN_C"/>
</dbReference>
<evidence type="ECO:0000259" key="5">
    <source>
        <dbReference type="PROSITE" id="PS50211"/>
    </source>
</evidence>
<feature type="compositionally biased region" description="Low complexity" evidence="4">
    <location>
        <begin position="1077"/>
        <end position="1086"/>
    </location>
</feature>
<feature type="domain" description="RUN" evidence="6">
    <location>
        <begin position="1105"/>
        <end position="1248"/>
    </location>
</feature>
<dbReference type="HOGENOM" id="CLU_004201_2_0_1"/>
<feature type="compositionally biased region" description="Polar residues" evidence="4">
    <location>
        <begin position="69"/>
        <end position="90"/>
    </location>
</feature>
<feature type="region of interest" description="Disordered" evidence="4">
    <location>
        <begin position="46"/>
        <end position="90"/>
    </location>
</feature>
<name>T1KLQ8_TETUR</name>
<evidence type="ECO:0008006" key="9">
    <source>
        <dbReference type="Google" id="ProtNLM"/>
    </source>
</evidence>
<dbReference type="InterPro" id="IPR005113">
    <property type="entry name" value="uDENN_dom"/>
</dbReference>
<organism evidence="7 8">
    <name type="scientific">Tetranychus urticae</name>
    <name type="common">Two-spotted spider mite</name>
    <dbReference type="NCBI Taxonomy" id="32264"/>
    <lineage>
        <taxon>Eukaryota</taxon>
        <taxon>Metazoa</taxon>
        <taxon>Ecdysozoa</taxon>
        <taxon>Arthropoda</taxon>
        <taxon>Chelicerata</taxon>
        <taxon>Arachnida</taxon>
        <taxon>Acari</taxon>
        <taxon>Acariformes</taxon>
        <taxon>Trombidiformes</taxon>
        <taxon>Prostigmata</taxon>
        <taxon>Eleutherengona</taxon>
        <taxon>Raphignathae</taxon>
        <taxon>Tetranychoidea</taxon>
        <taxon>Tetranychidae</taxon>
        <taxon>Tetranychus</taxon>
    </lineage>
</organism>
<feature type="domain" description="RUN" evidence="6">
    <location>
        <begin position="693"/>
        <end position="879"/>
    </location>
</feature>
<dbReference type="AlphaFoldDB" id="T1KLQ8"/>
<reference evidence="7" key="2">
    <citation type="submission" date="2015-06" db="UniProtKB">
        <authorList>
            <consortium name="EnsemblMetazoa"/>
        </authorList>
    </citation>
    <scope>IDENTIFICATION</scope>
</reference>
<dbReference type="Gene3D" id="3.40.50.11500">
    <property type="match status" value="1"/>
</dbReference>
<dbReference type="PANTHER" id="PTHR46070">
    <property type="entry name" value="PINSTRIPE, ISOFORM A"/>
    <property type="match status" value="1"/>
</dbReference>
<dbReference type="InterPro" id="IPR001194">
    <property type="entry name" value="cDENN_dom"/>
</dbReference>
<dbReference type="PROSITE" id="PS50211">
    <property type="entry name" value="DENN"/>
    <property type="match status" value="1"/>
</dbReference>
<feature type="region of interest" description="Disordered" evidence="4">
    <location>
        <begin position="1065"/>
        <end position="1086"/>
    </location>
</feature>
<dbReference type="InterPro" id="IPR037516">
    <property type="entry name" value="Tripartite_DENN"/>
</dbReference>
<dbReference type="GO" id="GO:0016020">
    <property type="term" value="C:membrane"/>
    <property type="evidence" value="ECO:0007669"/>
    <property type="project" value="UniProtKB-SubCell"/>
</dbReference>
<protein>
    <recommendedName>
        <fullName evidence="9">UDENN domain-containing protein</fullName>
    </recommendedName>
</protein>
<dbReference type="eggNOG" id="KOG2080">
    <property type="taxonomic scope" value="Eukaryota"/>
</dbReference>
<dbReference type="Pfam" id="PF02141">
    <property type="entry name" value="DENN"/>
    <property type="match status" value="1"/>
</dbReference>
<keyword evidence="2" id="KW-0677">Repeat</keyword>
<evidence type="ECO:0000256" key="2">
    <source>
        <dbReference type="ARBA" id="ARBA00022737"/>
    </source>
</evidence>
<sequence>MLLSVGPLLPSRMSATKKKERQKLIKCFLILKPSEKDRRKIIVVTKYCPPPTGSSNSGTTDGPHDEIHSSSGDKSTQIQSHQSSGDLQKTNTNQMTVIDDIDESSLTLFCLPNGGEVSSTRLQPSFHSFLITKQNGSRVYGSTLTIWERIKTGEDADRYINKALCFLTSLPFVAAMNKLLVYIYENNCSLGVVQSICDLKMPSRGKCMKLKLPKSRYIVSYQYHQQQQNQQTTNSENQANSGSGVIKNCLHEEIYIYRGLSSFPLFDYPLRQLFVEILTPEQFLNAFIATLLEYQLLIISESYYKLMMVAEALTSLLLPFSWQHVYVPILPTKLGLHFLDAPTPYIMGINSSSKDAVNISSVFTGSMASSIQCRIDCDTGKIDYFFDEDAALEDDLLTEIPPFIEELKNEIESILSSEPRLQGLLNFSSENSLSMPVKVKETFSSEFTYLDDLKLNQTLRIAFLKCIRKNILSDHEKFIVTTSTRKDAVTFDTVSYLCDQPDSTRNFLSKFLKTQMFVSFIDESVKKMHKSKQSIYSSQQSLMITSAYGTEEMDEPLLGDADLDGKFFNAREIPFTEVVIDPLVASSNDLSNSRLLASPMRRHRPRTPASEASSLRRGRTTSESGDDDSQQQNNASDVLSSPFRVPTALAAQTNWKVVESLLREIKVRTKRILLAKMGNEEIAPLGVGSPEDMEENTLIASLCDLIERIWSHARANDKEMVRCSFWSHVVAFATLQREDGDSSQIDSSLLTPALSRMSLDSGSSSSISNPPSPSKDLSSSNDYLKPLPNTFYYDYKSVQSMKDIKTEIGKSRAFIRLALERKLLSKHLRVLLSNHELVSSMYKRYAFLRCEEEREQFLTHLLTLNAVDILCFTNTFSTSSLTYTLVIEGSGPLTGWISLSGTLAQSNEIALTNISNIFTFKHINLGLINSMTVSVSLSTKIFIGHCFVRNEVTGHLFKFVCHRWFGRNIEDGATERVLLGEVVSNSCIGEILKKSQTRSSSIGRHWARSTSSYREESLEVQELQQMLGEIVNEMVRLYYNHYGQTFNNHSTKNDHHRNLYLSPLKKNVARPTRNHPSRSSNNLSTSTYSSRLFNNRSSVHQKTLVTLIFGEKQLLWTLLQIFYNDFKRRSRSSFRKQIFLWDYLLAIICELKLNNSETREPVMDKMISLVETISAEAANWGKDSKFQLFLILSIRDHYLTKFLKYLSKPHMASQYYETNSFLRNPILMTSLLQILGTFDEMKLSIDSSFTKGL</sequence>
<feature type="region of interest" description="Disordered" evidence="4">
    <location>
        <begin position="595"/>
        <end position="639"/>
    </location>
</feature>
<dbReference type="InterPro" id="IPR037213">
    <property type="entry name" value="Run_dom_sf"/>
</dbReference>
<dbReference type="PANTHER" id="PTHR46070:SF1">
    <property type="entry name" value="PINSTRIPE, ISOFORM A"/>
    <property type="match status" value="1"/>
</dbReference>
<evidence type="ECO:0000313" key="8">
    <source>
        <dbReference type="Proteomes" id="UP000015104"/>
    </source>
</evidence>
<dbReference type="GO" id="GO:0031267">
    <property type="term" value="F:small GTPase binding"/>
    <property type="evidence" value="ECO:0007669"/>
    <property type="project" value="InterPro"/>
</dbReference>
<evidence type="ECO:0000259" key="6">
    <source>
        <dbReference type="PROSITE" id="PS50826"/>
    </source>
</evidence>
<dbReference type="SMART" id="SM00593">
    <property type="entry name" value="RUN"/>
    <property type="match status" value="2"/>
</dbReference>
<accession>T1KLQ8</accession>
<dbReference type="GO" id="GO:0005085">
    <property type="term" value="F:guanyl-nucleotide exchange factor activity"/>
    <property type="evidence" value="ECO:0007669"/>
    <property type="project" value="InterPro"/>
</dbReference>
<dbReference type="Gene3D" id="3.30.450.200">
    <property type="match status" value="1"/>
</dbReference>
<keyword evidence="3" id="KW-0472">Membrane</keyword>
<dbReference type="SMART" id="SM00800">
    <property type="entry name" value="uDENN"/>
    <property type="match status" value="1"/>
</dbReference>
<dbReference type="Pfam" id="PF03456">
    <property type="entry name" value="uDENN"/>
    <property type="match status" value="1"/>
</dbReference>
<reference evidence="8" key="1">
    <citation type="submission" date="2011-08" db="EMBL/GenBank/DDBJ databases">
        <authorList>
            <person name="Rombauts S."/>
        </authorList>
    </citation>
    <scope>NUCLEOTIDE SEQUENCE</scope>
    <source>
        <strain evidence="8">London</strain>
    </source>
</reference>
<evidence type="ECO:0000256" key="1">
    <source>
        <dbReference type="ARBA" id="ARBA00004370"/>
    </source>
</evidence>
<evidence type="ECO:0000313" key="7">
    <source>
        <dbReference type="EnsemblMetazoa" id="tetur14g03310.1"/>
    </source>
</evidence>
<dbReference type="Gene3D" id="1.20.58.900">
    <property type="match status" value="3"/>
</dbReference>
<dbReference type="Pfam" id="PF02759">
    <property type="entry name" value="RUN"/>
    <property type="match status" value="2"/>
</dbReference>
<dbReference type="STRING" id="32264.T1KLQ8"/>
<dbReference type="InterPro" id="IPR004012">
    <property type="entry name" value="Run_dom"/>
</dbReference>
<dbReference type="EMBL" id="CAEY01000212">
    <property type="status" value="NOT_ANNOTATED_CDS"/>
    <property type="molecule type" value="Genomic_DNA"/>
</dbReference>
<dbReference type="InterPro" id="IPR047278">
    <property type="entry name" value="DEN5A/B"/>
</dbReference>
<dbReference type="Gene3D" id="2.60.60.20">
    <property type="entry name" value="PLAT/LH2 domain"/>
    <property type="match status" value="1"/>
</dbReference>